<dbReference type="PANTHER" id="PTHR43050">
    <property type="entry name" value="SERINE / THREONINE RACEMASE FAMILY MEMBER"/>
    <property type="match status" value="1"/>
</dbReference>
<dbReference type="SUPFAM" id="SSF53686">
    <property type="entry name" value="Tryptophan synthase beta subunit-like PLP-dependent enzymes"/>
    <property type="match status" value="1"/>
</dbReference>
<dbReference type="EMBL" id="CABPSO010000001">
    <property type="protein sequence ID" value="VVE60574.1"/>
    <property type="molecule type" value="Genomic_DNA"/>
</dbReference>
<dbReference type="NCBIfam" id="NF005454">
    <property type="entry name" value="PRK07048.1"/>
    <property type="match status" value="1"/>
</dbReference>
<dbReference type="Gene3D" id="3.40.50.1100">
    <property type="match status" value="2"/>
</dbReference>
<dbReference type="RefSeq" id="WP_150645668.1">
    <property type="nucleotide sequence ID" value="NZ_CABPSO010000001.1"/>
</dbReference>
<evidence type="ECO:0000313" key="5">
    <source>
        <dbReference type="Proteomes" id="UP000361468"/>
    </source>
</evidence>
<dbReference type="InterPro" id="IPR001926">
    <property type="entry name" value="TrpB-like_PALP"/>
</dbReference>
<dbReference type="InterPro" id="IPR036052">
    <property type="entry name" value="TrpB-like_PALP_sf"/>
</dbReference>
<proteinExistence type="predicted"/>
<feature type="domain" description="Tryptophan synthase beta chain-like PALP" evidence="3">
    <location>
        <begin position="22"/>
        <end position="309"/>
    </location>
</feature>
<evidence type="ECO:0000259" key="3">
    <source>
        <dbReference type="Pfam" id="PF00291"/>
    </source>
</evidence>
<gene>
    <name evidence="4" type="ORF">PPN31119_00286</name>
</gene>
<accession>A0ABY6WDW8</accession>
<evidence type="ECO:0000256" key="1">
    <source>
        <dbReference type="ARBA" id="ARBA00001933"/>
    </source>
</evidence>
<keyword evidence="2" id="KW-0663">Pyridoxal phosphate</keyword>
<keyword evidence="5" id="KW-1185">Reference proteome</keyword>
<dbReference type="Pfam" id="PF00291">
    <property type="entry name" value="PALP"/>
    <property type="match status" value="1"/>
</dbReference>
<evidence type="ECO:0000256" key="2">
    <source>
        <dbReference type="ARBA" id="ARBA00022898"/>
    </source>
</evidence>
<sequence>MTPTPLAITYGDVVAAHDRIREAAHRTPVLTSRTADAMTGASLFFKAENFQRMGAFKFRGAYNAISQFTAEQKRAGVLAFSSGNHAQAIALSARELGVPAVILMPQDAPQMKIDATRGYGAEVILYDRYQEDREVLSKRLASERGMTLIPPYDHPHVMAGQGTATKELIEDAGELDTLVVCLGGGGLLSGSAIAARALNPNIEIYGVEPEAGNDGQQSFRSGVIVHIDTPRTIADGAQTQHLGALTFPVIRSLVDDILTVTDDELVQTMQFFASRMKIVVEPTGCLAAAAVLQEKIDVRGKRVGILLSGGNVDMARFAKLTLGEAA</sequence>
<comment type="cofactor">
    <cofactor evidence="1">
        <name>pyridoxal 5'-phosphate</name>
        <dbReference type="ChEBI" id="CHEBI:597326"/>
    </cofactor>
</comment>
<name>A0ABY6WDW8_9BURK</name>
<comment type="caution">
    <text evidence="4">The sequence shown here is derived from an EMBL/GenBank/DDBJ whole genome shotgun (WGS) entry which is preliminary data.</text>
</comment>
<dbReference type="CDD" id="cd01562">
    <property type="entry name" value="Thr-dehyd"/>
    <property type="match status" value="1"/>
</dbReference>
<dbReference type="Proteomes" id="UP000361468">
    <property type="component" value="Unassembled WGS sequence"/>
</dbReference>
<organism evidence="4 5">
    <name type="scientific">Pandoraea pnomenusa</name>
    <dbReference type="NCBI Taxonomy" id="93220"/>
    <lineage>
        <taxon>Bacteria</taxon>
        <taxon>Pseudomonadati</taxon>
        <taxon>Pseudomonadota</taxon>
        <taxon>Betaproteobacteria</taxon>
        <taxon>Burkholderiales</taxon>
        <taxon>Burkholderiaceae</taxon>
        <taxon>Pandoraea</taxon>
    </lineage>
</organism>
<evidence type="ECO:0000313" key="4">
    <source>
        <dbReference type="EMBL" id="VVE60574.1"/>
    </source>
</evidence>
<dbReference type="PANTHER" id="PTHR43050:SF1">
    <property type="entry name" value="SERINE RACEMASE"/>
    <property type="match status" value="1"/>
</dbReference>
<reference evidence="4 5" key="1">
    <citation type="submission" date="2019-08" db="EMBL/GenBank/DDBJ databases">
        <authorList>
            <person name="Peeters C."/>
        </authorList>
    </citation>
    <scope>NUCLEOTIDE SEQUENCE [LARGE SCALE GENOMIC DNA]</scope>
    <source>
        <strain evidence="4 5">LMG 31119</strain>
    </source>
</reference>
<protein>
    <submittedName>
        <fullName evidence="4">Serine dehydratase</fullName>
    </submittedName>
</protein>